<gene>
    <name evidence="2" type="ORF">BX592_105168</name>
</gene>
<evidence type="ECO:0000313" key="2">
    <source>
        <dbReference type="EMBL" id="TDY52284.1"/>
    </source>
</evidence>
<dbReference type="AlphaFoldDB" id="A0A4R8LWI6"/>
<evidence type="ECO:0000256" key="1">
    <source>
        <dbReference type="SAM" id="MobiDB-lite"/>
    </source>
</evidence>
<keyword evidence="3" id="KW-1185">Reference proteome</keyword>
<dbReference type="RefSeq" id="WP_134191213.1">
    <property type="nucleotide sequence ID" value="NZ_JBHLUW010000027.1"/>
</dbReference>
<feature type="region of interest" description="Disordered" evidence="1">
    <location>
        <begin position="24"/>
        <end position="43"/>
    </location>
</feature>
<comment type="caution">
    <text evidence="2">The sequence shown here is derived from an EMBL/GenBank/DDBJ whole genome shotgun (WGS) entry which is preliminary data.</text>
</comment>
<reference evidence="2 3" key="1">
    <citation type="submission" date="2019-03" db="EMBL/GenBank/DDBJ databases">
        <title>Genomic Encyclopedia of Type Strains, Phase III (KMG-III): the genomes of soil and plant-associated and newly described type strains.</title>
        <authorList>
            <person name="Whitman W."/>
        </authorList>
    </citation>
    <scope>NUCLEOTIDE SEQUENCE [LARGE SCALE GENOMIC DNA]</scope>
    <source>
        <strain evidence="2 3">LMG 29544</strain>
    </source>
</reference>
<dbReference type="EMBL" id="SORE01000005">
    <property type="protein sequence ID" value="TDY52284.1"/>
    <property type="molecule type" value="Genomic_DNA"/>
</dbReference>
<accession>A0A4R8LWI6</accession>
<name>A0A4R8LWI6_9BURK</name>
<sequence>MQTGRIHELFDTYDGLEVTVAIKKENDSGKNDQEPASRHGEIIPLSPHVSEWLKSIRWTSGLGSNNDVDWCIKSYAASDVKERRLRARWERIEGVGLRCTWIEEPDVGSDAAADTDAGRDAAGDQNEPDET</sequence>
<protein>
    <submittedName>
        <fullName evidence="2">Uncharacterized protein</fullName>
    </submittedName>
</protein>
<evidence type="ECO:0000313" key="3">
    <source>
        <dbReference type="Proteomes" id="UP000295509"/>
    </source>
</evidence>
<feature type="compositionally biased region" description="Basic and acidic residues" evidence="1">
    <location>
        <begin position="24"/>
        <end position="41"/>
    </location>
</feature>
<dbReference type="Proteomes" id="UP000295509">
    <property type="component" value="Unassembled WGS sequence"/>
</dbReference>
<feature type="region of interest" description="Disordered" evidence="1">
    <location>
        <begin position="106"/>
        <end position="131"/>
    </location>
</feature>
<organism evidence="2 3">
    <name type="scientific">Paraburkholderia rhizosphaerae</name>
    <dbReference type="NCBI Taxonomy" id="480658"/>
    <lineage>
        <taxon>Bacteria</taxon>
        <taxon>Pseudomonadati</taxon>
        <taxon>Pseudomonadota</taxon>
        <taxon>Betaproteobacteria</taxon>
        <taxon>Burkholderiales</taxon>
        <taxon>Burkholderiaceae</taxon>
        <taxon>Paraburkholderia</taxon>
    </lineage>
</organism>
<proteinExistence type="predicted"/>